<accession>A0A0B6WXF3</accession>
<dbReference type="RefSeq" id="WP_041974761.1">
    <property type="nucleotide sequence ID" value="NZ_CBXV010000003.1"/>
</dbReference>
<dbReference type="InterPro" id="IPR029063">
    <property type="entry name" value="SAM-dependent_MTases_sf"/>
</dbReference>
<dbReference type="InterPro" id="IPR013216">
    <property type="entry name" value="Methyltransf_11"/>
</dbReference>
<sequence length="250" mass="28266">MNSEDYKLLHDLENDFWWFVGMRAITASLLDQIFSPRHNGLILDAGCGTGGNLQWLARYRSSVVGLDLSDDALRFCRESNRNDLIQASVADLPFADETFDLVTSFDVLVQLKEDDAEKAVREMHRVLRGGGVAFVRVAAFEWMRSGHDVALGTQKRYRLDELTRLMERAGFEIARATYANALLLPVAAVRRLILKRIGLADAGSDVKPLCARWQWLNRPLTRVLAAEAHLLRRTDLRFGLSAICIARKKH</sequence>
<dbReference type="Proteomes" id="UP000031518">
    <property type="component" value="Unassembled WGS sequence"/>
</dbReference>
<name>A0A0B6WXF3_9BACT</name>
<evidence type="ECO:0000313" key="3">
    <source>
        <dbReference type="Proteomes" id="UP000031518"/>
    </source>
</evidence>
<gene>
    <name evidence="2" type="ORF">PYK22_00845</name>
</gene>
<evidence type="ECO:0000313" key="2">
    <source>
        <dbReference type="EMBL" id="CDM64850.1"/>
    </source>
</evidence>
<dbReference type="GO" id="GO:0008757">
    <property type="term" value="F:S-adenosylmethionine-dependent methyltransferase activity"/>
    <property type="evidence" value="ECO:0007669"/>
    <property type="project" value="InterPro"/>
</dbReference>
<keyword evidence="3" id="KW-1185">Reference proteome</keyword>
<dbReference type="InterPro" id="IPR050508">
    <property type="entry name" value="Methyltransf_Superfamily"/>
</dbReference>
<dbReference type="Pfam" id="PF08241">
    <property type="entry name" value="Methyltransf_11"/>
    <property type="match status" value="1"/>
</dbReference>
<keyword evidence="2" id="KW-0830">Ubiquinone</keyword>
<dbReference type="PANTHER" id="PTHR42912">
    <property type="entry name" value="METHYLTRANSFERASE"/>
    <property type="match status" value="1"/>
</dbReference>
<dbReference type="STRING" id="454194.PYK22_00845"/>
<keyword evidence="2" id="KW-0489">Methyltransferase</keyword>
<dbReference type="OrthoDB" id="9804312at2"/>
<feature type="domain" description="Methyltransferase type 11" evidence="1">
    <location>
        <begin position="43"/>
        <end position="134"/>
    </location>
</feature>
<keyword evidence="2" id="KW-0808">Transferase</keyword>
<protein>
    <submittedName>
        <fullName evidence="2">Methylase involved in ubiquinone/menaquinone biosynthesis</fullName>
    </submittedName>
</protein>
<proteinExistence type="predicted"/>
<dbReference type="PANTHER" id="PTHR42912:SF93">
    <property type="entry name" value="N6-ADENOSINE-METHYLTRANSFERASE TMT1A"/>
    <property type="match status" value="1"/>
</dbReference>
<dbReference type="AlphaFoldDB" id="A0A0B6WXF3"/>
<organism evidence="2 3">
    <name type="scientific">Pyrinomonas methylaliphatogenes</name>
    <dbReference type="NCBI Taxonomy" id="454194"/>
    <lineage>
        <taxon>Bacteria</taxon>
        <taxon>Pseudomonadati</taxon>
        <taxon>Acidobacteriota</taxon>
        <taxon>Blastocatellia</taxon>
        <taxon>Blastocatellales</taxon>
        <taxon>Pyrinomonadaceae</taxon>
        <taxon>Pyrinomonas</taxon>
    </lineage>
</organism>
<dbReference type="Gene3D" id="3.40.50.150">
    <property type="entry name" value="Vaccinia Virus protein VP39"/>
    <property type="match status" value="1"/>
</dbReference>
<dbReference type="SUPFAM" id="SSF53335">
    <property type="entry name" value="S-adenosyl-L-methionine-dependent methyltransferases"/>
    <property type="match status" value="1"/>
</dbReference>
<reference evidence="2 3" key="2">
    <citation type="submission" date="2015-01" db="EMBL/GenBank/DDBJ databases">
        <title>Complete genome sequence of Pyrinomonas methylaliphatogenes type strain K22T.</title>
        <authorList>
            <person name="Lee K.C.Y."/>
            <person name="Power J.F."/>
            <person name="Dunfield P.F."/>
            <person name="Morgan X.C."/>
            <person name="Huttenhower C."/>
            <person name="Stott M.B."/>
        </authorList>
    </citation>
    <scope>NUCLEOTIDE SEQUENCE [LARGE SCALE GENOMIC DNA]</scope>
    <source>
        <strain evidence="2 3">K22</strain>
    </source>
</reference>
<evidence type="ECO:0000259" key="1">
    <source>
        <dbReference type="Pfam" id="PF08241"/>
    </source>
</evidence>
<dbReference type="GO" id="GO:0032259">
    <property type="term" value="P:methylation"/>
    <property type="evidence" value="ECO:0007669"/>
    <property type="project" value="UniProtKB-KW"/>
</dbReference>
<dbReference type="EMBL" id="CBXV010000003">
    <property type="protein sequence ID" value="CDM64850.1"/>
    <property type="molecule type" value="Genomic_DNA"/>
</dbReference>
<dbReference type="CDD" id="cd02440">
    <property type="entry name" value="AdoMet_MTases"/>
    <property type="match status" value="1"/>
</dbReference>
<reference evidence="2 3" key="1">
    <citation type="submission" date="2013-12" db="EMBL/GenBank/DDBJ databases">
        <authorList>
            <person name="Stott M."/>
        </authorList>
    </citation>
    <scope>NUCLEOTIDE SEQUENCE [LARGE SCALE GENOMIC DNA]</scope>
    <source>
        <strain evidence="2 3">K22</strain>
    </source>
</reference>